<dbReference type="Proteomes" id="UP000430120">
    <property type="component" value="Unassembled WGS sequence"/>
</dbReference>
<name>A0A643FBQ9_IDEDE</name>
<accession>A0A643FBQ9</accession>
<feature type="compositionally biased region" description="Low complexity" evidence="1">
    <location>
        <begin position="68"/>
        <end position="81"/>
    </location>
</feature>
<dbReference type="AlphaFoldDB" id="A0A643FBQ9"/>
<evidence type="ECO:0000313" key="4">
    <source>
        <dbReference type="Proteomes" id="UP000430120"/>
    </source>
</evidence>
<evidence type="ECO:0000313" key="3">
    <source>
        <dbReference type="EMBL" id="KAB0579053.1"/>
    </source>
</evidence>
<organism evidence="3 4">
    <name type="scientific">Ideonella dechloratans</name>
    <dbReference type="NCBI Taxonomy" id="36863"/>
    <lineage>
        <taxon>Bacteria</taxon>
        <taxon>Pseudomonadati</taxon>
        <taxon>Pseudomonadota</taxon>
        <taxon>Betaproteobacteria</taxon>
        <taxon>Burkholderiales</taxon>
        <taxon>Sphaerotilaceae</taxon>
        <taxon>Ideonella</taxon>
    </lineage>
</organism>
<feature type="chain" id="PRO_5025034268" evidence="2">
    <location>
        <begin position="23"/>
        <end position="112"/>
    </location>
</feature>
<proteinExistence type="predicted"/>
<dbReference type="PROSITE" id="PS51257">
    <property type="entry name" value="PROKAR_LIPOPROTEIN"/>
    <property type="match status" value="1"/>
</dbReference>
<feature type="region of interest" description="Disordered" evidence="1">
    <location>
        <begin position="68"/>
        <end position="112"/>
    </location>
</feature>
<dbReference type="OrthoDB" id="8913822at2"/>
<comment type="caution">
    <text evidence="3">The sequence shown here is derived from an EMBL/GenBank/DDBJ whole genome shotgun (WGS) entry which is preliminary data.</text>
</comment>
<protein>
    <submittedName>
        <fullName evidence="3">Uncharacterized protein</fullName>
    </submittedName>
</protein>
<reference evidence="3 4" key="1">
    <citation type="submission" date="2019-09" db="EMBL/GenBank/DDBJ databases">
        <title>Draft genome sequences of 48 bacterial type strains from the CCUG.</title>
        <authorList>
            <person name="Tunovic T."/>
            <person name="Pineiro-Iglesias B."/>
            <person name="Unosson C."/>
            <person name="Inganas E."/>
            <person name="Ohlen M."/>
            <person name="Cardew S."/>
            <person name="Jensie-Markopoulos S."/>
            <person name="Salva-Serra F."/>
            <person name="Jaen-Luchoro D."/>
            <person name="Karlsson R."/>
            <person name="Svensson-Stadler L."/>
            <person name="Chun J."/>
            <person name="Moore E."/>
        </authorList>
    </citation>
    <scope>NUCLEOTIDE SEQUENCE [LARGE SCALE GENOMIC DNA]</scope>
    <source>
        <strain evidence="3 4">CCUG 30977</strain>
    </source>
</reference>
<keyword evidence="2" id="KW-0732">Signal</keyword>
<feature type="signal peptide" evidence="2">
    <location>
        <begin position="1"/>
        <end position="22"/>
    </location>
</feature>
<keyword evidence="4" id="KW-1185">Reference proteome</keyword>
<evidence type="ECO:0000256" key="2">
    <source>
        <dbReference type="SAM" id="SignalP"/>
    </source>
</evidence>
<gene>
    <name evidence="3" type="ORF">F7Q92_15325</name>
</gene>
<evidence type="ECO:0000256" key="1">
    <source>
        <dbReference type="SAM" id="MobiDB-lite"/>
    </source>
</evidence>
<sequence>MQKSTLLWVAGISACVPMLAIAQPAEPTKPAAQLKYTSAFADYKPFKDLEPGDWRALNHAVGAAAAKQGVQPSQASQAAPAAAPPATPNAAMPAHDMKSMPGMGHPMQGGKP</sequence>
<dbReference type="RefSeq" id="WP_151124966.1">
    <property type="nucleotide sequence ID" value="NZ_CP088081.1"/>
</dbReference>
<dbReference type="EMBL" id="VZPB01000040">
    <property type="protein sequence ID" value="KAB0579053.1"/>
    <property type="molecule type" value="Genomic_DNA"/>
</dbReference>